<feature type="region of interest" description="Disordered" evidence="1">
    <location>
        <begin position="1"/>
        <end position="117"/>
    </location>
</feature>
<dbReference type="Pfam" id="PF09995">
    <property type="entry name" value="MPAB_Lcp_cat"/>
    <property type="match status" value="1"/>
</dbReference>
<dbReference type="InterPro" id="IPR037473">
    <property type="entry name" value="Lcp-like"/>
</dbReference>
<gene>
    <name evidence="3" type="ORF">SAMN05421803_105227</name>
</gene>
<accession>A0A1M6IMT9</accession>
<organism evidence="3 4">
    <name type="scientific">Nocardiopsis flavescens</name>
    <dbReference type="NCBI Taxonomy" id="758803"/>
    <lineage>
        <taxon>Bacteria</taxon>
        <taxon>Bacillati</taxon>
        <taxon>Actinomycetota</taxon>
        <taxon>Actinomycetes</taxon>
        <taxon>Streptosporangiales</taxon>
        <taxon>Nocardiopsidaceae</taxon>
        <taxon>Nocardiopsis</taxon>
    </lineage>
</organism>
<feature type="compositionally biased region" description="Low complexity" evidence="1">
    <location>
        <begin position="20"/>
        <end position="40"/>
    </location>
</feature>
<protein>
    <recommendedName>
        <fullName evidence="2">ER-bound oxygenase mpaB/mpaB'/Rubber oxygenase catalytic domain-containing protein</fullName>
    </recommendedName>
</protein>
<sequence length="488" mass="51482">MRRGRRTGSLGRSHRRSRGSRPSGGRSAAVPAGRAAAAPLEPGPPALPPHVPGALPSDVHPRPRSGPLLPPADAPPPEGGIGGPWLPSAGGDRNDPMTDSENTPPAPLRVTGLDGARERHGDRADLLVRSLRAGDPLADAVITEFDDLGRPARAALQRGLAEGRASVPDAPPAVAALLDHTETVPDWVSADLLEEGDLTSLAVPFHWSNLAFAGGSLTHTYSSPSIARLLVGTGRLTSTAPRRLAETGLWNASAILPGGLLRGAPGYVQTVQVRLLHARVRASATAHGWDADRWGVPINQADVARTWLDFTVVPFRFLEGVGHRLTREEQERLYRYWWYVGHLLGLDGEFFLGVDDHERAGELLDLVDSTADAPDENSRALVAALFDAAGARLASAPGSPMTEPDWRDLLHALARRYHGAHADALGIPESPLTPVLPLLAAAEAKARAHLLQAPGALRRAEEAGIAAFGGLVASLTDGTAYQEHASAG</sequence>
<dbReference type="Proteomes" id="UP000184452">
    <property type="component" value="Unassembled WGS sequence"/>
</dbReference>
<keyword evidence="4" id="KW-1185">Reference proteome</keyword>
<evidence type="ECO:0000256" key="1">
    <source>
        <dbReference type="SAM" id="MobiDB-lite"/>
    </source>
</evidence>
<dbReference type="InterPro" id="IPR018713">
    <property type="entry name" value="MPAB/Lcp_cat_dom"/>
</dbReference>
<dbReference type="PANTHER" id="PTHR37539">
    <property type="entry name" value="SECRETED PROTEIN-RELATED"/>
    <property type="match status" value="1"/>
</dbReference>
<dbReference type="PANTHER" id="PTHR37539:SF1">
    <property type="entry name" value="ER-BOUND OXYGENASE MPAB_MPAB'_RUBBER OXYGENASE CATALYTIC DOMAIN-CONTAINING PROTEIN"/>
    <property type="match status" value="1"/>
</dbReference>
<dbReference type="AlphaFoldDB" id="A0A1M6IMT9"/>
<feature type="domain" description="ER-bound oxygenase mpaB/mpaB'/Rubber oxygenase catalytic" evidence="2">
    <location>
        <begin position="222"/>
        <end position="426"/>
    </location>
</feature>
<feature type="compositionally biased region" description="Basic residues" evidence="1">
    <location>
        <begin position="1"/>
        <end position="19"/>
    </location>
</feature>
<evidence type="ECO:0000313" key="3">
    <source>
        <dbReference type="EMBL" id="SHJ35728.1"/>
    </source>
</evidence>
<feature type="compositionally biased region" description="Pro residues" evidence="1">
    <location>
        <begin position="68"/>
        <end position="78"/>
    </location>
</feature>
<feature type="compositionally biased region" description="Pro residues" evidence="1">
    <location>
        <begin position="41"/>
        <end position="51"/>
    </location>
</feature>
<name>A0A1M6IMT9_9ACTN</name>
<dbReference type="GO" id="GO:0016491">
    <property type="term" value="F:oxidoreductase activity"/>
    <property type="evidence" value="ECO:0007669"/>
    <property type="project" value="InterPro"/>
</dbReference>
<reference evidence="3 4" key="1">
    <citation type="submission" date="2016-11" db="EMBL/GenBank/DDBJ databases">
        <authorList>
            <person name="Jaros S."/>
            <person name="Januszkiewicz K."/>
            <person name="Wedrychowicz H."/>
        </authorList>
    </citation>
    <scope>NUCLEOTIDE SEQUENCE [LARGE SCALE GENOMIC DNA]</scope>
    <source>
        <strain evidence="3 4">CGMCC 4.5723</strain>
    </source>
</reference>
<proteinExistence type="predicted"/>
<dbReference type="STRING" id="758803.SAMN05421803_105227"/>
<evidence type="ECO:0000313" key="4">
    <source>
        <dbReference type="Proteomes" id="UP000184452"/>
    </source>
</evidence>
<dbReference type="EMBL" id="FQZK01000005">
    <property type="protein sequence ID" value="SHJ35728.1"/>
    <property type="molecule type" value="Genomic_DNA"/>
</dbReference>
<evidence type="ECO:0000259" key="2">
    <source>
        <dbReference type="Pfam" id="PF09995"/>
    </source>
</evidence>